<dbReference type="Gene3D" id="2.40.50.140">
    <property type="entry name" value="Nucleic acid-binding proteins"/>
    <property type="match status" value="1"/>
</dbReference>
<dbReference type="HAMAP" id="MF_00984">
    <property type="entry name" value="SSB"/>
    <property type="match status" value="1"/>
</dbReference>
<reference evidence="8" key="2">
    <citation type="submission" date="2025-08" db="UniProtKB">
        <authorList>
            <consortium name="Ensembl"/>
        </authorList>
    </citation>
    <scope>IDENTIFICATION</scope>
</reference>
<dbReference type="PANTHER" id="PTHR10302">
    <property type="entry name" value="SINGLE-STRANDED DNA-BINDING PROTEIN"/>
    <property type="match status" value="1"/>
</dbReference>
<evidence type="ECO:0000313" key="9">
    <source>
        <dbReference type="Proteomes" id="UP000472276"/>
    </source>
</evidence>
<evidence type="ECO:0000256" key="2">
    <source>
        <dbReference type="ARBA" id="ARBA00022705"/>
    </source>
</evidence>
<dbReference type="Ensembl" id="ENSOABT00000072467.1">
    <property type="protein sequence ID" value="ENSOABP00000063186.1"/>
    <property type="gene ID" value="ENSOABG00000015201.2"/>
</dbReference>
<reference evidence="9" key="1">
    <citation type="submission" date="2020-03" db="EMBL/GenBank/DDBJ databases">
        <title>Evolution of repeat sequences and sex chromosomes of tilapia species revealed by chromosome-level genomes.</title>
        <authorList>
            <person name="Xu L."/>
            <person name="Tao W."/>
            <person name="Wang D."/>
            <person name="Zhou Q."/>
        </authorList>
    </citation>
    <scope>NUCLEOTIDE SEQUENCE [LARGE SCALE GENOMIC DNA]</scope>
    <source>
        <strain evidence="9">Israel</strain>
    </source>
</reference>
<reference evidence="8" key="3">
    <citation type="submission" date="2025-09" db="UniProtKB">
        <authorList>
            <consortium name="Ensembl"/>
        </authorList>
    </citation>
    <scope>IDENTIFICATION</scope>
</reference>
<evidence type="ECO:0000313" key="8">
    <source>
        <dbReference type="Ensembl" id="ENSOABP00000063186.1"/>
    </source>
</evidence>
<evidence type="ECO:0000256" key="5">
    <source>
        <dbReference type="ARBA" id="ARBA00023128"/>
    </source>
</evidence>
<evidence type="ECO:0000256" key="4">
    <source>
        <dbReference type="ARBA" id="ARBA00023125"/>
    </source>
</evidence>
<keyword evidence="5" id="KW-0496">Mitochondrion</keyword>
<dbReference type="GO" id="GO:0006264">
    <property type="term" value="P:mitochondrial DNA replication"/>
    <property type="evidence" value="ECO:0007669"/>
    <property type="project" value="TreeGrafter"/>
</dbReference>
<protein>
    <recommendedName>
        <fullName evidence="10">Single-stranded DNA binding protein 1</fullName>
    </recommendedName>
</protein>
<dbReference type="Pfam" id="PF00436">
    <property type="entry name" value="SSB"/>
    <property type="match status" value="1"/>
</dbReference>
<evidence type="ECO:0000256" key="3">
    <source>
        <dbReference type="ARBA" id="ARBA00022946"/>
    </source>
</evidence>
<evidence type="ECO:0008006" key="10">
    <source>
        <dbReference type="Google" id="ProtNLM"/>
    </source>
</evidence>
<dbReference type="InterPro" id="IPR000424">
    <property type="entry name" value="Primosome_PriB/ssb"/>
</dbReference>
<dbReference type="InterPro" id="IPR011344">
    <property type="entry name" value="ssDNA-bd"/>
</dbReference>
<evidence type="ECO:0000256" key="6">
    <source>
        <dbReference type="ARBA" id="ARBA00023271"/>
    </source>
</evidence>
<dbReference type="PANTHER" id="PTHR10302:SF0">
    <property type="entry name" value="SINGLE-STRANDED DNA-BINDING PROTEIN, MITOCHONDRIAL"/>
    <property type="match status" value="1"/>
</dbReference>
<dbReference type="PROSITE" id="PS50935">
    <property type="entry name" value="SSB"/>
    <property type="match status" value="1"/>
</dbReference>
<keyword evidence="9" id="KW-1185">Reference proteome</keyword>
<keyword evidence="3" id="KW-0809">Transit peptide</keyword>
<evidence type="ECO:0000256" key="7">
    <source>
        <dbReference type="PROSITE-ProRule" id="PRU00252"/>
    </source>
</evidence>
<dbReference type="SUPFAM" id="SSF50249">
    <property type="entry name" value="Nucleic acid-binding proteins"/>
    <property type="match status" value="1"/>
</dbReference>
<proteinExistence type="inferred from homology"/>
<dbReference type="AlphaFoldDB" id="A0AAZ1X5C2"/>
<keyword evidence="6" id="KW-1135">Mitochondrion nucleoid</keyword>
<accession>A0AAZ1X5C2</accession>
<dbReference type="InterPro" id="IPR012340">
    <property type="entry name" value="NA-bd_OB-fold"/>
</dbReference>
<evidence type="ECO:0000256" key="1">
    <source>
        <dbReference type="ARBA" id="ARBA00004436"/>
    </source>
</evidence>
<dbReference type="CDD" id="cd04496">
    <property type="entry name" value="SSB_OBF"/>
    <property type="match status" value="1"/>
</dbReference>
<keyword evidence="2" id="KW-0235">DNA replication</keyword>
<dbReference type="Proteomes" id="UP000472276">
    <property type="component" value="Unassembled WGS sequence"/>
</dbReference>
<keyword evidence="4 7" id="KW-0238">DNA-binding</keyword>
<organism evidence="8 9">
    <name type="scientific">Oreochromis aureus</name>
    <name type="common">Israeli tilapia</name>
    <name type="synonym">Chromis aureus</name>
    <dbReference type="NCBI Taxonomy" id="47969"/>
    <lineage>
        <taxon>Eukaryota</taxon>
        <taxon>Metazoa</taxon>
        <taxon>Chordata</taxon>
        <taxon>Craniata</taxon>
        <taxon>Vertebrata</taxon>
        <taxon>Euteleostomi</taxon>
        <taxon>Actinopterygii</taxon>
        <taxon>Neopterygii</taxon>
        <taxon>Teleostei</taxon>
        <taxon>Neoteleostei</taxon>
        <taxon>Acanthomorphata</taxon>
        <taxon>Ovalentaria</taxon>
        <taxon>Cichlomorphae</taxon>
        <taxon>Cichliformes</taxon>
        <taxon>Cichlidae</taxon>
        <taxon>African cichlids</taxon>
        <taxon>Pseudocrenilabrinae</taxon>
        <taxon>Oreochromini</taxon>
        <taxon>Oreochromis</taxon>
    </lineage>
</organism>
<dbReference type="GO" id="GO:0042645">
    <property type="term" value="C:mitochondrial nucleoid"/>
    <property type="evidence" value="ECO:0007669"/>
    <property type="project" value="UniProtKB-SubCell"/>
</dbReference>
<sequence>MLLSALYRSQLLCLSSVRRKMLRSASAQIIRQVVRYRSTDASLILERSINRVQLLGRVGQDPVMRQVEGRNPVTIFSLATNEMWRSGEGEMSSPGDISQKTTWHRVSIFKPGLRDVAYQYVKKGSRILVEGKLDYGEYVDKNQVRRQATTIIADNIIFLSDNVRDRT</sequence>
<dbReference type="FunFam" id="2.40.50.140:FF:000129">
    <property type="entry name" value="Single-stranded DNA-binding protein 1, mitochondrial"/>
    <property type="match status" value="1"/>
</dbReference>
<gene>
    <name evidence="8" type="primary">SSBP1</name>
</gene>
<dbReference type="NCBIfam" id="TIGR00621">
    <property type="entry name" value="ssb"/>
    <property type="match status" value="1"/>
</dbReference>
<comment type="subcellular location">
    <subcellularLocation>
        <location evidence="1">Mitochondrion matrix</location>
        <location evidence="1">Mitochondrion nucleoid</location>
    </subcellularLocation>
</comment>
<dbReference type="GO" id="GO:0003697">
    <property type="term" value="F:single-stranded DNA binding"/>
    <property type="evidence" value="ECO:0007669"/>
    <property type="project" value="InterPro"/>
</dbReference>
<name>A0AAZ1X5C2_OREAU</name>